<reference evidence="3" key="1">
    <citation type="submission" date="2022-07" db="EMBL/GenBank/DDBJ databases">
        <title>Chromosome-level genome of Muraenolepis orangiensis.</title>
        <authorList>
            <person name="Kim J."/>
        </authorList>
    </citation>
    <scope>NUCLEOTIDE SEQUENCE</scope>
    <source>
        <strain evidence="3">KU_S4_2022</strain>
        <tissue evidence="3">Muscle</tissue>
    </source>
</reference>
<dbReference type="AlphaFoldDB" id="A0A9Q0DXJ4"/>
<accession>A0A9Q0DXJ4</accession>
<dbReference type="InterPro" id="IPR036465">
    <property type="entry name" value="vWFA_dom_sf"/>
</dbReference>
<feature type="compositionally biased region" description="Basic and acidic residues" evidence="1">
    <location>
        <begin position="484"/>
        <end position="493"/>
    </location>
</feature>
<feature type="domain" description="DUF4537" evidence="2">
    <location>
        <begin position="161"/>
        <end position="289"/>
    </location>
</feature>
<comment type="caution">
    <text evidence="3">The sequence shown here is derived from an EMBL/GenBank/DDBJ whole genome shotgun (WGS) entry which is preliminary data.</text>
</comment>
<proteinExistence type="predicted"/>
<feature type="compositionally biased region" description="Basic and acidic residues" evidence="1">
    <location>
        <begin position="407"/>
        <end position="418"/>
    </location>
</feature>
<dbReference type="OrthoDB" id="6241467at2759"/>
<feature type="region of interest" description="Disordered" evidence="1">
    <location>
        <begin position="391"/>
        <end position="450"/>
    </location>
</feature>
<dbReference type="Proteomes" id="UP001148018">
    <property type="component" value="Unassembled WGS sequence"/>
</dbReference>
<organism evidence="3 4">
    <name type="scientific">Muraenolepis orangiensis</name>
    <name type="common">Patagonian moray cod</name>
    <dbReference type="NCBI Taxonomy" id="630683"/>
    <lineage>
        <taxon>Eukaryota</taxon>
        <taxon>Metazoa</taxon>
        <taxon>Chordata</taxon>
        <taxon>Craniata</taxon>
        <taxon>Vertebrata</taxon>
        <taxon>Euteleostomi</taxon>
        <taxon>Actinopterygii</taxon>
        <taxon>Neopterygii</taxon>
        <taxon>Teleostei</taxon>
        <taxon>Neoteleostei</taxon>
        <taxon>Acanthomorphata</taxon>
        <taxon>Zeiogadaria</taxon>
        <taxon>Gadariae</taxon>
        <taxon>Gadiformes</taxon>
        <taxon>Muraenolepidoidei</taxon>
        <taxon>Muraenolepididae</taxon>
        <taxon>Muraenolepis</taxon>
    </lineage>
</organism>
<evidence type="ECO:0000313" key="3">
    <source>
        <dbReference type="EMBL" id="KAJ3596527.1"/>
    </source>
</evidence>
<evidence type="ECO:0000256" key="1">
    <source>
        <dbReference type="SAM" id="MobiDB-lite"/>
    </source>
</evidence>
<gene>
    <name evidence="3" type="ORF">NHX12_002933</name>
</gene>
<feature type="compositionally biased region" description="Polar residues" evidence="1">
    <location>
        <begin position="420"/>
        <end position="433"/>
    </location>
</feature>
<dbReference type="InterPro" id="IPR032770">
    <property type="entry name" value="DUF4537"/>
</dbReference>
<evidence type="ECO:0000259" key="2">
    <source>
        <dbReference type="Pfam" id="PF15057"/>
    </source>
</evidence>
<dbReference type="Pfam" id="PF15057">
    <property type="entry name" value="DUF4537"/>
    <property type="match status" value="1"/>
</dbReference>
<dbReference type="SUPFAM" id="SSF53300">
    <property type="entry name" value="vWA-like"/>
    <property type="match status" value="1"/>
</dbReference>
<dbReference type="PANTHER" id="PTHR14343:SF3">
    <property type="entry name" value="SIMILAR TO PREDICTED GENE ICRFP703B1614Q5.5"/>
    <property type="match status" value="1"/>
</dbReference>
<dbReference type="PANTHER" id="PTHR14343">
    <property type="entry name" value="VWFA DOMAIN-CONTAINING PROTEIN"/>
    <property type="match status" value="1"/>
</dbReference>
<evidence type="ECO:0000313" key="4">
    <source>
        <dbReference type="Proteomes" id="UP001148018"/>
    </source>
</evidence>
<sequence length="493" mass="54841">MTPEVEVSLEMVPVFQGSRNQNVVFLLDTSDDMRRLLGGVKRLLIQTLLARSSFRESLFNIMAFSHQLNRWSQNMRPCVPHTVYEALSWIHSLTCGPGRELLSALSTALRDPDCHAVHLVTTGLPCHTDALLRVLPAVAGPRTVNVFYLLDHSRFFPDCRALARRQEDGLYYSGTVVQECRSGLWLVEWDHLEGSSTATMQQLVCSLDMIPHTGTHAPRLVPGDTVLSPWEPGVRRYGPGVVTGPMEPQDSLSDGGGTSLWVRMWSGCVALVPRSLVVPIPPSNYSRLVLELQQGVTASSHSWPCTPTPPWSHSSGCHLAPASCYCQPVPCHWPTACVCDLGSRDEHQRVELEDQASLLLENFLATETARSKSSLAMADGVTIVVSPLRVRPKEDQPRPPWRYWRRSTPEPQHRKPGEEVTSTSCTPMSSTLKSHCKRRQHQEEHYNLPGSASPCFRSTSHPITSQCLKHFLGLSGEQTSEKSSNPDHLRSLE</sequence>
<dbReference type="EMBL" id="JANIIK010000110">
    <property type="protein sequence ID" value="KAJ3596527.1"/>
    <property type="molecule type" value="Genomic_DNA"/>
</dbReference>
<feature type="region of interest" description="Disordered" evidence="1">
    <location>
        <begin position="474"/>
        <end position="493"/>
    </location>
</feature>
<name>A0A9Q0DXJ4_9TELE</name>
<keyword evidence="4" id="KW-1185">Reference proteome</keyword>
<protein>
    <recommendedName>
        <fullName evidence="2">DUF4537 domain-containing protein</fullName>
    </recommendedName>
</protein>